<reference evidence="1 2" key="1">
    <citation type="journal article" date="2018" name="MBio">
        <title>Comparative Genomics Reveals the Core Gene Toolbox for the Fungus-Insect Symbiosis.</title>
        <authorList>
            <person name="Wang Y."/>
            <person name="Stata M."/>
            <person name="Wang W."/>
            <person name="Stajich J.E."/>
            <person name="White M.M."/>
            <person name="Moncalvo J.M."/>
        </authorList>
    </citation>
    <scope>NUCLEOTIDE SEQUENCE [LARGE SCALE GENOMIC DNA]</scope>
    <source>
        <strain evidence="1 2">SWE-8-4</strain>
    </source>
</reference>
<keyword evidence="2" id="KW-1185">Reference proteome</keyword>
<sequence length="85" mass="10228">WLKQDAISEKLLGEHVSEKSSDFYSDSNYYSFNLYLDQFIDNLQRLRKSISPKSKFSNLNILFKKILQNNEFIIMRNYCSKDLEY</sequence>
<evidence type="ECO:0000313" key="1">
    <source>
        <dbReference type="EMBL" id="PVU86813.1"/>
    </source>
</evidence>
<feature type="non-terminal residue" evidence="1">
    <location>
        <position position="1"/>
    </location>
</feature>
<dbReference type="Proteomes" id="UP000245383">
    <property type="component" value="Unassembled WGS sequence"/>
</dbReference>
<dbReference type="AlphaFoldDB" id="A0A2T9Y3C5"/>
<dbReference type="EMBL" id="MBFR01000602">
    <property type="protein sequence ID" value="PVU86813.1"/>
    <property type="molecule type" value="Genomic_DNA"/>
</dbReference>
<accession>A0A2T9Y3C5</accession>
<organism evidence="1 2">
    <name type="scientific">Smittium simulii</name>
    <dbReference type="NCBI Taxonomy" id="133385"/>
    <lineage>
        <taxon>Eukaryota</taxon>
        <taxon>Fungi</taxon>
        <taxon>Fungi incertae sedis</taxon>
        <taxon>Zoopagomycota</taxon>
        <taxon>Kickxellomycotina</taxon>
        <taxon>Harpellomycetes</taxon>
        <taxon>Harpellales</taxon>
        <taxon>Legeriomycetaceae</taxon>
        <taxon>Smittium</taxon>
    </lineage>
</organism>
<protein>
    <submittedName>
        <fullName evidence="1">Uncharacterized protein</fullName>
    </submittedName>
</protein>
<evidence type="ECO:0000313" key="2">
    <source>
        <dbReference type="Proteomes" id="UP000245383"/>
    </source>
</evidence>
<proteinExistence type="predicted"/>
<gene>
    <name evidence="1" type="ORF">BB561_006538</name>
</gene>
<name>A0A2T9Y3C5_9FUNG</name>
<comment type="caution">
    <text evidence="1">The sequence shown here is derived from an EMBL/GenBank/DDBJ whole genome shotgun (WGS) entry which is preliminary data.</text>
</comment>